<dbReference type="EMBL" id="LVKB01000199">
    <property type="protein sequence ID" value="ORD95731.1"/>
    <property type="molecule type" value="Genomic_DNA"/>
</dbReference>
<dbReference type="Proteomes" id="UP000192356">
    <property type="component" value="Unassembled WGS sequence"/>
</dbReference>
<reference evidence="1 2" key="1">
    <citation type="journal article" date="2017" name="Environ. Microbiol.">
        <title>Decay of the glycolytic pathway and adaptation to intranuclear parasitism within Enterocytozoonidae microsporidia.</title>
        <authorList>
            <person name="Wiredu Boakye D."/>
            <person name="Jaroenlak P."/>
            <person name="Prachumwat A."/>
            <person name="Williams T.A."/>
            <person name="Bateman K.S."/>
            <person name="Itsathitphaisarn O."/>
            <person name="Sritunyalucksana K."/>
            <person name="Paszkiewicz K.H."/>
            <person name="Moore K.A."/>
            <person name="Stentiford G.D."/>
            <person name="Williams B.A."/>
        </authorList>
    </citation>
    <scope>NUCLEOTIDE SEQUENCE [LARGE SCALE GENOMIC DNA]</scope>
    <source>
        <strain evidence="1 2">GB1</strain>
    </source>
</reference>
<dbReference type="AlphaFoldDB" id="A0A1X0Q7H4"/>
<protein>
    <submittedName>
        <fullName evidence="1">Uncharacterized protein</fullName>
    </submittedName>
</protein>
<sequence length="73" mass="8988">MIILIKTYNVLKYNSLTRFTINFCIFKYLDNKNDDLRKEILQLNIKLSNFLFIESEKYDIYLSYYVKKYILLN</sequence>
<dbReference type="VEuPathDB" id="MicrosporidiaDB:A0H76_964"/>
<keyword evidence="2" id="KW-1185">Reference proteome</keyword>
<organism evidence="1 2">
    <name type="scientific">Hepatospora eriocheir</name>
    <dbReference type="NCBI Taxonomy" id="1081669"/>
    <lineage>
        <taxon>Eukaryota</taxon>
        <taxon>Fungi</taxon>
        <taxon>Fungi incertae sedis</taxon>
        <taxon>Microsporidia</taxon>
        <taxon>Hepatosporidae</taxon>
        <taxon>Hepatospora</taxon>
    </lineage>
</organism>
<evidence type="ECO:0000313" key="2">
    <source>
        <dbReference type="Proteomes" id="UP000192356"/>
    </source>
</evidence>
<gene>
    <name evidence="1" type="ORF">HERIO_2255</name>
</gene>
<name>A0A1X0Q7H4_9MICR</name>
<evidence type="ECO:0000313" key="1">
    <source>
        <dbReference type="EMBL" id="ORD95731.1"/>
    </source>
</evidence>
<comment type="caution">
    <text evidence="1">The sequence shown here is derived from an EMBL/GenBank/DDBJ whole genome shotgun (WGS) entry which is preliminary data.</text>
</comment>
<accession>A0A1X0Q7H4</accession>
<dbReference type="VEuPathDB" id="MicrosporidiaDB:HERIO_2255"/>
<proteinExistence type="predicted"/>